<proteinExistence type="inferred from homology"/>
<comment type="subcellular location">
    <subcellularLocation>
        <location evidence="2">Cytoplasm</location>
    </subcellularLocation>
</comment>
<evidence type="ECO:0000256" key="1">
    <source>
        <dbReference type="ARBA" id="ARBA00002235"/>
    </source>
</evidence>
<gene>
    <name evidence="8" type="ORF">V8G54_030086</name>
</gene>
<organism evidence="8 9">
    <name type="scientific">Vigna mungo</name>
    <name type="common">Black gram</name>
    <name type="synonym">Phaseolus mungo</name>
    <dbReference type="NCBI Taxonomy" id="3915"/>
    <lineage>
        <taxon>Eukaryota</taxon>
        <taxon>Viridiplantae</taxon>
        <taxon>Streptophyta</taxon>
        <taxon>Embryophyta</taxon>
        <taxon>Tracheophyta</taxon>
        <taxon>Spermatophyta</taxon>
        <taxon>Magnoliopsida</taxon>
        <taxon>eudicotyledons</taxon>
        <taxon>Gunneridae</taxon>
        <taxon>Pentapetalae</taxon>
        <taxon>rosids</taxon>
        <taxon>fabids</taxon>
        <taxon>Fabales</taxon>
        <taxon>Fabaceae</taxon>
        <taxon>Papilionoideae</taxon>
        <taxon>50 kb inversion clade</taxon>
        <taxon>NPAAA clade</taxon>
        <taxon>indigoferoid/millettioid clade</taxon>
        <taxon>Phaseoleae</taxon>
        <taxon>Vigna</taxon>
    </lineage>
</organism>
<evidence type="ECO:0000256" key="3">
    <source>
        <dbReference type="ARBA" id="ARBA00007238"/>
    </source>
</evidence>
<accession>A0AAQ3MW58</accession>
<comment type="subunit">
    <text evidence="4">Homotetramer.</text>
</comment>
<keyword evidence="6" id="KW-0585">Phenylalanine catabolism</keyword>
<evidence type="ECO:0000256" key="5">
    <source>
        <dbReference type="ARBA" id="ARBA00012139"/>
    </source>
</evidence>
<dbReference type="EC" id="4.3.1.24" evidence="5"/>
<dbReference type="Gene3D" id="1.20.200.10">
    <property type="entry name" value="Fumarase/aspartase (Central domain)"/>
    <property type="match status" value="1"/>
</dbReference>
<dbReference type="PANTHER" id="PTHR10362">
    <property type="entry name" value="HISTIDINE AMMONIA-LYASE"/>
    <property type="match status" value="1"/>
</dbReference>
<dbReference type="GO" id="GO:0005737">
    <property type="term" value="C:cytoplasm"/>
    <property type="evidence" value="ECO:0007669"/>
    <property type="project" value="UniProtKB-SubCell"/>
</dbReference>
<dbReference type="GO" id="GO:0045548">
    <property type="term" value="F:phenylalanine ammonia-lyase activity"/>
    <property type="evidence" value="ECO:0007669"/>
    <property type="project" value="UniProtKB-EC"/>
</dbReference>
<comment type="catalytic activity">
    <reaction evidence="7">
        <text>L-phenylalanine = (E)-cinnamate + NH4(+)</text>
        <dbReference type="Rhea" id="RHEA:21384"/>
        <dbReference type="ChEBI" id="CHEBI:15669"/>
        <dbReference type="ChEBI" id="CHEBI:28938"/>
        <dbReference type="ChEBI" id="CHEBI:58095"/>
        <dbReference type="EC" id="4.3.1.24"/>
    </reaction>
</comment>
<comment type="similarity">
    <text evidence="3">Belongs to the PAL/histidase family.</text>
</comment>
<dbReference type="Gene3D" id="1.10.275.10">
    <property type="entry name" value="Fumarase/aspartase (N-terminal domain)"/>
    <property type="match status" value="1"/>
</dbReference>
<evidence type="ECO:0000256" key="2">
    <source>
        <dbReference type="ARBA" id="ARBA00004496"/>
    </source>
</evidence>
<reference evidence="8 9" key="1">
    <citation type="journal article" date="2023" name="Life. Sci Alliance">
        <title>Evolutionary insights into 3D genome organization and epigenetic landscape of Vigna mungo.</title>
        <authorList>
            <person name="Junaid A."/>
            <person name="Singh B."/>
            <person name="Bhatia S."/>
        </authorList>
    </citation>
    <scope>NUCLEOTIDE SEQUENCE [LARGE SCALE GENOMIC DNA]</scope>
    <source>
        <strain evidence="8">Urdbean</strain>
    </source>
</reference>
<dbReference type="SUPFAM" id="SSF48557">
    <property type="entry name" value="L-aspartase-like"/>
    <property type="match status" value="1"/>
</dbReference>
<dbReference type="InterPro" id="IPR001106">
    <property type="entry name" value="Aromatic_Lyase"/>
</dbReference>
<protein>
    <recommendedName>
        <fullName evidence="5">phenylalanine ammonia-lyase</fullName>
        <ecNumber evidence="5">4.3.1.24</ecNumber>
    </recommendedName>
</protein>
<dbReference type="GO" id="GO:0006559">
    <property type="term" value="P:L-phenylalanine catabolic process"/>
    <property type="evidence" value="ECO:0007669"/>
    <property type="project" value="UniProtKB-KW"/>
</dbReference>
<sequence length="140" mass="15849">MEYSKEKCENGNGYSNSDPLNWGMAADALRISHLEEVKRMVEEYRNPVVTVGGGGCYRRRKPGILSLFLPIMEHILDGSSFIKEAQKFNEIDPLQKLKQDRYAIRTSPQKLSQLTLTMTTCLKLLMDNLPSDAKVEVSPN</sequence>
<name>A0AAQ3MW58_VIGMU</name>
<comment type="function">
    <text evidence="1">This is a key enzyme of plant metabolism catalyzing the first reaction in the biosynthesis from L-phenylalanine of a wide variety of natural products based on the phenylpropane skeleton.</text>
</comment>
<evidence type="ECO:0000313" key="8">
    <source>
        <dbReference type="EMBL" id="WVY97935.1"/>
    </source>
</evidence>
<keyword evidence="9" id="KW-1185">Reference proteome</keyword>
<dbReference type="EMBL" id="CP144692">
    <property type="protein sequence ID" value="WVY97935.1"/>
    <property type="molecule type" value="Genomic_DNA"/>
</dbReference>
<evidence type="ECO:0000256" key="4">
    <source>
        <dbReference type="ARBA" id="ARBA00011881"/>
    </source>
</evidence>
<evidence type="ECO:0000256" key="7">
    <source>
        <dbReference type="ARBA" id="ARBA00023537"/>
    </source>
</evidence>
<evidence type="ECO:0000313" key="9">
    <source>
        <dbReference type="Proteomes" id="UP001374535"/>
    </source>
</evidence>
<dbReference type="AlphaFoldDB" id="A0AAQ3MW58"/>
<dbReference type="InterPro" id="IPR008948">
    <property type="entry name" value="L-Aspartase-like"/>
</dbReference>
<evidence type="ECO:0000256" key="6">
    <source>
        <dbReference type="ARBA" id="ARBA00023232"/>
    </source>
</evidence>
<dbReference type="Proteomes" id="UP001374535">
    <property type="component" value="Chromosome 9"/>
</dbReference>
<dbReference type="InterPro" id="IPR024083">
    <property type="entry name" value="Fumarase/histidase_N"/>
</dbReference>